<dbReference type="EMBL" id="KN121703">
    <property type="protein sequence ID" value="KFO35600.1"/>
    <property type="molecule type" value="Genomic_DNA"/>
</dbReference>
<name>A0A091DZ67_FUKDA</name>
<dbReference type="AlphaFoldDB" id="A0A091DZ67"/>
<feature type="region of interest" description="Disordered" evidence="1">
    <location>
        <begin position="94"/>
        <end position="115"/>
    </location>
</feature>
<gene>
    <name evidence="2" type="ORF">H920_03002</name>
</gene>
<accession>A0A091DZ67</accession>
<feature type="compositionally biased region" description="Acidic residues" evidence="1">
    <location>
        <begin position="105"/>
        <end position="115"/>
    </location>
</feature>
<protein>
    <submittedName>
        <fullName evidence="2">SH3 domain-binding protein 5</fullName>
    </submittedName>
</protein>
<organism evidence="2 3">
    <name type="scientific">Fukomys damarensis</name>
    <name type="common">Damaraland mole rat</name>
    <name type="synonym">Cryptomys damarensis</name>
    <dbReference type="NCBI Taxonomy" id="885580"/>
    <lineage>
        <taxon>Eukaryota</taxon>
        <taxon>Metazoa</taxon>
        <taxon>Chordata</taxon>
        <taxon>Craniata</taxon>
        <taxon>Vertebrata</taxon>
        <taxon>Euteleostomi</taxon>
        <taxon>Mammalia</taxon>
        <taxon>Eutheria</taxon>
        <taxon>Euarchontoglires</taxon>
        <taxon>Glires</taxon>
        <taxon>Rodentia</taxon>
        <taxon>Hystricomorpha</taxon>
        <taxon>Bathyergidae</taxon>
        <taxon>Fukomys</taxon>
    </lineage>
</organism>
<keyword evidence="3" id="KW-1185">Reference proteome</keyword>
<dbReference type="Proteomes" id="UP000028990">
    <property type="component" value="Unassembled WGS sequence"/>
</dbReference>
<evidence type="ECO:0000256" key="1">
    <source>
        <dbReference type="SAM" id="MobiDB-lite"/>
    </source>
</evidence>
<sequence>MLNYTTPRVMEAEQTKTRSELVYKKTAVRHSAAIGCMRVQDIPEEPGEDEIHEWQRCSAVGPPGCGVDAEGSSTSVEDLSGGKFELDAVSVASESFENDHSVNFEPEDDTEIETV</sequence>
<proteinExistence type="predicted"/>
<reference evidence="2 3" key="1">
    <citation type="submission" date="2013-11" db="EMBL/GenBank/DDBJ databases">
        <title>The Damaraland mole rat (Fukomys damarensis) genome and evolution of African mole rats.</title>
        <authorList>
            <person name="Gladyshev V.N."/>
            <person name="Fang X."/>
        </authorList>
    </citation>
    <scope>NUCLEOTIDE SEQUENCE [LARGE SCALE GENOMIC DNA]</scope>
    <source>
        <tissue evidence="2">Liver</tissue>
    </source>
</reference>
<evidence type="ECO:0000313" key="3">
    <source>
        <dbReference type="Proteomes" id="UP000028990"/>
    </source>
</evidence>
<evidence type="ECO:0000313" key="2">
    <source>
        <dbReference type="EMBL" id="KFO35600.1"/>
    </source>
</evidence>